<keyword evidence="4 5" id="KW-0472">Membrane</keyword>
<dbReference type="InterPro" id="IPR016944">
    <property type="entry name" value="UCP030066"/>
</dbReference>
<evidence type="ECO:0000313" key="7">
    <source>
        <dbReference type="Proteomes" id="UP001595526"/>
    </source>
</evidence>
<evidence type="ECO:0000256" key="2">
    <source>
        <dbReference type="ARBA" id="ARBA00022692"/>
    </source>
</evidence>
<feature type="transmembrane region" description="Helical" evidence="5">
    <location>
        <begin position="73"/>
        <end position="91"/>
    </location>
</feature>
<dbReference type="PIRSF" id="PIRSF030066">
    <property type="entry name" value="UCP030066"/>
    <property type="match status" value="1"/>
</dbReference>
<keyword evidence="3 5" id="KW-1133">Transmembrane helix</keyword>
<comment type="caution">
    <text evidence="6">The sequence shown here is derived from an EMBL/GenBank/DDBJ whole genome shotgun (WGS) entry which is preliminary data.</text>
</comment>
<feature type="transmembrane region" description="Helical" evidence="5">
    <location>
        <begin position="97"/>
        <end position="115"/>
    </location>
</feature>
<feature type="transmembrane region" description="Helical" evidence="5">
    <location>
        <begin position="7"/>
        <end position="29"/>
    </location>
</feature>
<keyword evidence="2 5" id="KW-0812">Transmembrane</keyword>
<accession>A0ABV7JN19</accession>
<keyword evidence="7" id="KW-1185">Reference proteome</keyword>
<dbReference type="Proteomes" id="UP001595526">
    <property type="component" value="Unassembled WGS sequence"/>
</dbReference>
<feature type="transmembrane region" description="Helical" evidence="5">
    <location>
        <begin position="41"/>
        <end position="64"/>
    </location>
</feature>
<evidence type="ECO:0000256" key="3">
    <source>
        <dbReference type="ARBA" id="ARBA00022989"/>
    </source>
</evidence>
<protein>
    <submittedName>
        <fullName evidence="6">DoxX family protein</fullName>
    </submittedName>
</protein>
<proteinExistence type="predicted"/>
<evidence type="ECO:0000313" key="6">
    <source>
        <dbReference type="EMBL" id="MFC3196707.1"/>
    </source>
</evidence>
<dbReference type="InterPro" id="IPR032808">
    <property type="entry name" value="DoxX"/>
</dbReference>
<dbReference type="Pfam" id="PF13564">
    <property type="entry name" value="DoxX_2"/>
    <property type="match status" value="1"/>
</dbReference>
<reference evidence="7" key="1">
    <citation type="journal article" date="2019" name="Int. J. Syst. Evol. Microbiol.">
        <title>The Global Catalogue of Microorganisms (GCM) 10K type strain sequencing project: providing services to taxonomists for standard genome sequencing and annotation.</title>
        <authorList>
            <consortium name="The Broad Institute Genomics Platform"/>
            <consortium name="The Broad Institute Genome Sequencing Center for Infectious Disease"/>
            <person name="Wu L."/>
            <person name="Ma J."/>
        </authorList>
    </citation>
    <scope>NUCLEOTIDE SEQUENCE [LARGE SCALE GENOMIC DNA]</scope>
    <source>
        <strain evidence="7">KCTC 52416</strain>
    </source>
</reference>
<organism evidence="6 7">
    <name type="scientific">Parapedobacter deserti</name>
    <dbReference type="NCBI Taxonomy" id="1912957"/>
    <lineage>
        <taxon>Bacteria</taxon>
        <taxon>Pseudomonadati</taxon>
        <taxon>Bacteroidota</taxon>
        <taxon>Sphingobacteriia</taxon>
        <taxon>Sphingobacteriales</taxon>
        <taxon>Sphingobacteriaceae</taxon>
        <taxon>Parapedobacter</taxon>
    </lineage>
</organism>
<dbReference type="RefSeq" id="WP_379019687.1">
    <property type="nucleotide sequence ID" value="NZ_JBHRTA010000009.1"/>
</dbReference>
<dbReference type="EMBL" id="JBHRTA010000009">
    <property type="protein sequence ID" value="MFC3196707.1"/>
    <property type="molecule type" value="Genomic_DNA"/>
</dbReference>
<comment type="subcellular location">
    <subcellularLocation>
        <location evidence="1">Membrane</location>
        <topology evidence="1">Multi-pass membrane protein</topology>
    </subcellularLocation>
</comment>
<name>A0ABV7JN19_9SPHI</name>
<evidence type="ECO:0000256" key="4">
    <source>
        <dbReference type="ARBA" id="ARBA00023136"/>
    </source>
</evidence>
<evidence type="ECO:0000256" key="1">
    <source>
        <dbReference type="ARBA" id="ARBA00004141"/>
    </source>
</evidence>
<gene>
    <name evidence="6" type="ORF">ACFOET_03685</name>
</gene>
<sequence length="127" mass="14322">MKKSAKITYWVATIWLSLGMVSTGVVQLIQMEEEVQKMNELGYPSYLLTILGVWKILGVVAVLVPKLPLVKEWAYAGFFFLMTGAIFTHLVAGGEAVEYFGTILLLVLTMVSWYFRPADRKLSNSKR</sequence>
<evidence type="ECO:0000256" key="5">
    <source>
        <dbReference type="SAM" id="Phobius"/>
    </source>
</evidence>